<evidence type="ECO:0000259" key="1">
    <source>
        <dbReference type="Pfam" id="PF07238"/>
    </source>
</evidence>
<dbReference type="Proteomes" id="UP000463470">
    <property type="component" value="Unassembled WGS sequence"/>
</dbReference>
<dbReference type="RefSeq" id="WP_161258250.1">
    <property type="nucleotide sequence ID" value="NZ_WXEY01000008.1"/>
</dbReference>
<dbReference type="InterPro" id="IPR009875">
    <property type="entry name" value="PilZ_domain"/>
</dbReference>
<evidence type="ECO:0000313" key="2">
    <source>
        <dbReference type="EMBL" id="MZP29924.1"/>
    </source>
</evidence>
<protein>
    <recommendedName>
        <fullName evidence="1">PilZ domain-containing protein</fullName>
    </recommendedName>
</protein>
<proteinExistence type="predicted"/>
<dbReference type="Pfam" id="PF07238">
    <property type="entry name" value="PilZ"/>
    <property type="match status" value="1"/>
</dbReference>
<gene>
    <name evidence="2" type="ORF">GTO91_09435</name>
</gene>
<keyword evidence="3" id="KW-1185">Reference proteome</keyword>
<name>A0A845L505_9FIRM</name>
<accession>A0A845L505</accession>
<dbReference type="EMBL" id="WXEY01000008">
    <property type="protein sequence ID" value="MZP29924.1"/>
    <property type="molecule type" value="Genomic_DNA"/>
</dbReference>
<dbReference type="OrthoDB" id="2382373at2"/>
<dbReference type="SUPFAM" id="SSF141371">
    <property type="entry name" value="PilZ domain-like"/>
    <property type="match status" value="1"/>
</dbReference>
<dbReference type="Gene3D" id="2.40.10.220">
    <property type="entry name" value="predicted glycosyltransferase like domains"/>
    <property type="match status" value="1"/>
</dbReference>
<dbReference type="AlphaFoldDB" id="A0A845L505"/>
<organism evidence="2 3">
    <name type="scientific">Heliomicrobium undosum</name>
    <dbReference type="NCBI Taxonomy" id="121734"/>
    <lineage>
        <taxon>Bacteria</taxon>
        <taxon>Bacillati</taxon>
        <taxon>Bacillota</taxon>
        <taxon>Clostridia</taxon>
        <taxon>Eubacteriales</taxon>
        <taxon>Heliobacteriaceae</taxon>
        <taxon>Heliomicrobium</taxon>
    </lineage>
</organism>
<comment type="caution">
    <text evidence="2">The sequence shown here is derived from an EMBL/GenBank/DDBJ whole genome shotgun (WGS) entry which is preliminary data.</text>
</comment>
<sequence length="162" mass="18536">MGEERRKHQRLSLQDKPLCATVRLAVENRAGQIRQSDAIDLCVVNISPGGAQLLSHLRFPTATEYPGLTMHLRTRLSGLLKENARIVWRREEGELFRYGVEFVSSNEEKENLLRVQIYNAESFLQKRDIANMTIHCNFCAKDECPIQTKQRADDSLTSTSDM</sequence>
<reference evidence="2 3" key="1">
    <citation type="submission" date="2020-01" db="EMBL/GenBank/DDBJ databases">
        <title>Whole-genome sequence of Heliobacterium undosum DSM 13378.</title>
        <authorList>
            <person name="Kyndt J.A."/>
            <person name="Meyer T.E."/>
        </authorList>
    </citation>
    <scope>NUCLEOTIDE SEQUENCE [LARGE SCALE GENOMIC DNA]</scope>
    <source>
        <strain evidence="2 3">DSM 13378</strain>
    </source>
</reference>
<dbReference type="GO" id="GO:0035438">
    <property type="term" value="F:cyclic-di-GMP binding"/>
    <property type="evidence" value="ECO:0007669"/>
    <property type="project" value="InterPro"/>
</dbReference>
<feature type="domain" description="PilZ" evidence="1">
    <location>
        <begin position="4"/>
        <end position="115"/>
    </location>
</feature>
<evidence type="ECO:0000313" key="3">
    <source>
        <dbReference type="Proteomes" id="UP000463470"/>
    </source>
</evidence>